<reference evidence="4 5" key="1">
    <citation type="submission" date="2017-11" db="EMBL/GenBank/DDBJ databases">
        <title>De novo assembly and phasing of dikaryotic genomes from two isolates of Puccinia coronata f. sp. avenae, the causal agent of oat crown rust.</title>
        <authorList>
            <person name="Miller M.E."/>
            <person name="Zhang Y."/>
            <person name="Omidvar V."/>
            <person name="Sperschneider J."/>
            <person name="Schwessinger B."/>
            <person name="Raley C."/>
            <person name="Palmer J.M."/>
            <person name="Garnica D."/>
            <person name="Upadhyaya N."/>
            <person name="Rathjen J."/>
            <person name="Taylor J.M."/>
            <person name="Park R.F."/>
            <person name="Dodds P.N."/>
            <person name="Hirsch C.D."/>
            <person name="Kianian S.F."/>
            <person name="Figueroa M."/>
        </authorList>
    </citation>
    <scope>NUCLEOTIDE SEQUENCE [LARGE SCALE GENOMIC DNA]</scope>
    <source>
        <strain evidence="2">12NC29</strain>
        <strain evidence="3">12SD80</strain>
    </source>
</reference>
<gene>
    <name evidence="2" type="ORF">PCANC_14791</name>
    <name evidence="3" type="ORF">PCASD_06097</name>
</gene>
<evidence type="ECO:0000313" key="2">
    <source>
        <dbReference type="EMBL" id="PLW14926.1"/>
    </source>
</evidence>
<evidence type="ECO:0000256" key="1">
    <source>
        <dbReference type="SAM" id="MobiDB-lite"/>
    </source>
</evidence>
<dbReference type="Proteomes" id="UP000235388">
    <property type="component" value="Unassembled WGS sequence"/>
</dbReference>
<proteinExistence type="predicted"/>
<feature type="region of interest" description="Disordered" evidence="1">
    <location>
        <begin position="47"/>
        <end position="93"/>
    </location>
</feature>
<accession>A0A2N5SNW3</accession>
<dbReference type="Proteomes" id="UP000235392">
    <property type="component" value="Unassembled WGS sequence"/>
</dbReference>
<sequence>MMVPASRRHNLGQIMSLFRLFIVKSIRYIELGGARGALQRVKRRLSAAAGRIPDTASGTPWGPKTGTDDRPRLRPRRGWRPPAGESSRITNAGRTRTMNERFTGAPSQQTGIEGHHTMYSIYRPILRRCFIGTIPGRDAGTFIRHVHVEDIKAACYFGLRTSVIS</sequence>
<keyword evidence="4" id="KW-1185">Reference proteome</keyword>
<comment type="caution">
    <text evidence="2">The sequence shown here is derived from an EMBL/GenBank/DDBJ whole genome shotgun (WGS) entry which is preliminary data.</text>
</comment>
<name>A0A2N5SNW3_9BASI</name>
<dbReference type="AlphaFoldDB" id="A0A2N5SNW3"/>
<dbReference type="EMBL" id="PGCJ01000909">
    <property type="protein sequence ID" value="PLW14926.1"/>
    <property type="molecule type" value="Genomic_DNA"/>
</dbReference>
<organism evidence="2 4">
    <name type="scientific">Puccinia coronata f. sp. avenae</name>
    <dbReference type="NCBI Taxonomy" id="200324"/>
    <lineage>
        <taxon>Eukaryota</taxon>
        <taxon>Fungi</taxon>
        <taxon>Dikarya</taxon>
        <taxon>Basidiomycota</taxon>
        <taxon>Pucciniomycotina</taxon>
        <taxon>Pucciniomycetes</taxon>
        <taxon>Pucciniales</taxon>
        <taxon>Pucciniaceae</taxon>
        <taxon>Puccinia</taxon>
    </lineage>
</organism>
<evidence type="ECO:0000313" key="5">
    <source>
        <dbReference type="Proteomes" id="UP000235392"/>
    </source>
</evidence>
<evidence type="ECO:0000313" key="4">
    <source>
        <dbReference type="Proteomes" id="UP000235388"/>
    </source>
</evidence>
<protein>
    <submittedName>
        <fullName evidence="2">Uncharacterized protein</fullName>
    </submittedName>
</protein>
<dbReference type="EMBL" id="PGCI01000072">
    <property type="protein sequence ID" value="PLW43061.1"/>
    <property type="molecule type" value="Genomic_DNA"/>
</dbReference>
<evidence type="ECO:0000313" key="3">
    <source>
        <dbReference type="EMBL" id="PLW43061.1"/>
    </source>
</evidence>